<proteinExistence type="predicted"/>
<protein>
    <submittedName>
        <fullName evidence="3">Uncharacterized protein</fullName>
    </submittedName>
</protein>
<dbReference type="EMBL" id="LCJB01000057">
    <property type="protein sequence ID" value="KKT69482.1"/>
    <property type="molecule type" value="Genomic_DNA"/>
</dbReference>
<feature type="chain" id="PRO_5002538333" evidence="2">
    <location>
        <begin position="26"/>
        <end position="243"/>
    </location>
</feature>
<feature type="signal peptide" evidence="2">
    <location>
        <begin position="1"/>
        <end position="25"/>
    </location>
</feature>
<evidence type="ECO:0000313" key="4">
    <source>
        <dbReference type="Proteomes" id="UP000034154"/>
    </source>
</evidence>
<keyword evidence="1" id="KW-0472">Membrane</keyword>
<organism evidence="3 4">
    <name type="scientific">Candidatus Uhrbacteria bacterium GW2011_GWF2_44_350</name>
    <dbReference type="NCBI Taxonomy" id="1619000"/>
    <lineage>
        <taxon>Bacteria</taxon>
        <taxon>Candidatus Uhriibacteriota</taxon>
    </lineage>
</organism>
<reference evidence="3 4" key="1">
    <citation type="journal article" date="2015" name="Nature">
        <title>rRNA introns, odd ribosomes, and small enigmatic genomes across a large radiation of phyla.</title>
        <authorList>
            <person name="Brown C.T."/>
            <person name="Hug L.A."/>
            <person name="Thomas B.C."/>
            <person name="Sharon I."/>
            <person name="Castelle C.J."/>
            <person name="Singh A."/>
            <person name="Wilkins M.J."/>
            <person name="Williams K.H."/>
            <person name="Banfield J.F."/>
        </authorList>
    </citation>
    <scope>NUCLEOTIDE SEQUENCE [LARGE SCALE GENOMIC DNA]</scope>
</reference>
<evidence type="ECO:0000256" key="1">
    <source>
        <dbReference type="SAM" id="Phobius"/>
    </source>
</evidence>
<dbReference type="Proteomes" id="UP000034154">
    <property type="component" value="Unassembled WGS sequence"/>
</dbReference>
<keyword evidence="2" id="KW-0732">Signal</keyword>
<accession>A0A0G1LL61</accession>
<keyword evidence="1" id="KW-0812">Transmembrane</keyword>
<gene>
    <name evidence="3" type="ORF">UW63_C0057G0001</name>
</gene>
<evidence type="ECO:0000256" key="2">
    <source>
        <dbReference type="SAM" id="SignalP"/>
    </source>
</evidence>
<feature type="non-terminal residue" evidence="3">
    <location>
        <position position="243"/>
    </location>
</feature>
<feature type="transmembrane region" description="Helical" evidence="1">
    <location>
        <begin position="113"/>
        <end position="134"/>
    </location>
</feature>
<dbReference type="AlphaFoldDB" id="A0A0G1LL61"/>
<name>A0A0G1LL61_9BACT</name>
<comment type="caution">
    <text evidence="3">The sequence shown here is derived from an EMBL/GenBank/DDBJ whole genome shotgun (WGS) entry which is preliminary data.</text>
</comment>
<keyword evidence="1" id="KW-1133">Transmembrane helix</keyword>
<evidence type="ECO:0000313" key="3">
    <source>
        <dbReference type="EMBL" id="KKT69482.1"/>
    </source>
</evidence>
<feature type="transmembrane region" description="Helical" evidence="1">
    <location>
        <begin position="155"/>
        <end position="173"/>
    </location>
</feature>
<sequence>MFKLRSIFLSLILLVVFLLPNLVLATETTESSRTNPQDNPLCWSKEFCEKDFNGDSKNDGIFNNTDYKAKETCGPTYGFCYPGSIDYELAVSLPIAGTVTRSVADLGDYVNKMYLFLLAISSIIAIVTLMASGIQYVTSPGGGEGVSKAKEKMKGALIGLVLLTSAALLLATVNPQLLNLSPPPTPKIRTIIYFGDDMMCEKLLIAGYKLDIDRSAYTTATCGLYSTVIENSSGVALSEAEKF</sequence>